<evidence type="ECO:0000313" key="2">
    <source>
        <dbReference type="Proteomes" id="UP001225316"/>
    </source>
</evidence>
<comment type="caution">
    <text evidence="1">The sequence shown here is derived from an EMBL/GenBank/DDBJ whole genome shotgun (WGS) entry which is preliminary data.</text>
</comment>
<name>A0ABU1AWU0_9BACT</name>
<organism evidence="1 2">
    <name type="scientific">Thalassobacterium maritimum</name>
    <dbReference type="NCBI Taxonomy" id="3041265"/>
    <lineage>
        <taxon>Bacteria</taxon>
        <taxon>Pseudomonadati</taxon>
        <taxon>Verrucomicrobiota</taxon>
        <taxon>Opitutia</taxon>
        <taxon>Puniceicoccales</taxon>
        <taxon>Coraliomargaritaceae</taxon>
        <taxon>Thalassobacterium</taxon>
    </lineage>
</organism>
<evidence type="ECO:0000313" key="1">
    <source>
        <dbReference type="EMBL" id="MDQ8208621.1"/>
    </source>
</evidence>
<sequence>MIAWFPNGLCLRFLHLRGLRVFGADWGKEVRRLAQALPDRWIELVVLPLLGDAHRLPPEWGQMILQKPSGRALLGLLTSGRLRPPAELSGAVSQVIWLHPDATGIPLASVLPEYPSSMLLFPMMDVSGGQVPLKRAARQYDWEFAASGALTDDVRPVWPACMLQLISRSLED</sequence>
<dbReference type="EMBL" id="JARXHW010000035">
    <property type="protein sequence ID" value="MDQ8208621.1"/>
    <property type="molecule type" value="Genomic_DNA"/>
</dbReference>
<protein>
    <submittedName>
        <fullName evidence="1">Uncharacterized protein</fullName>
    </submittedName>
</protein>
<keyword evidence="2" id="KW-1185">Reference proteome</keyword>
<accession>A0ABU1AWU0</accession>
<gene>
    <name evidence="1" type="ORF">QEH52_13935</name>
</gene>
<dbReference type="Proteomes" id="UP001225316">
    <property type="component" value="Unassembled WGS sequence"/>
</dbReference>
<reference evidence="1 2" key="1">
    <citation type="submission" date="2023-04" db="EMBL/GenBank/DDBJ databases">
        <title>A novel bacteria isolated from coastal sediment.</title>
        <authorList>
            <person name="Liu X.-J."/>
            <person name="Du Z.-J."/>
        </authorList>
    </citation>
    <scope>NUCLEOTIDE SEQUENCE [LARGE SCALE GENOMIC DNA]</scope>
    <source>
        <strain evidence="1 2">SDUM461003</strain>
    </source>
</reference>
<proteinExistence type="predicted"/>